<comment type="cofactor">
    <cofactor evidence="9">
        <name>Mg(2+)</name>
        <dbReference type="ChEBI" id="CHEBI:18420"/>
    </cofactor>
    <text evidence="9">Binds 1 Mg(2+) ion per subunit.</text>
</comment>
<sequence>MIDRLHFISNQTATISHIEGIQLALQAGCRLVQLRVKDRPHQAVLELAKVAKDLCHGFEARLVINDYPTIAREVEAYGCHLGLSDMAIAQARTIVGDKMILGGTANNLHDVLKRVDEGVDYIGLGPLRYTSTKKSLSPILGFEGYQSILNSLKLLAKTTPIIAIGGIVTDDISPLRNMGIHGVALSSTILLAPDRASTVTKLYNDLC</sequence>
<feature type="binding site" evidence="9">
    <location>
        <begin position="33"/>
        <end position="37"/>
    </location>
    <ligand>
        <name>4-amino-2-methyl-5-(diphosphooxymethyl)pyrimidine</name>
        <dbReference type="ChEBI" id="CHEBI:57841"/>
    </ligand>
</feature>
<dbReference type="InterPro" id="IPR034291">
    <property type="entry name" value="TMP_synthase"/>
</dbReference>
<dbReference type="GO" id="GO:0009228">
    <property type="term" value="P:thiamine biosynthetic process"/>
    <property type="evidence" value="ECO:0007669"/>
    <property type="project" value="UniProtKB-KW"/>
</dbReference>
<evidence type="ECO:0000313" key="13">
    <source>
        <dbReference type="EMBL" id="PWJ58710.1"/>
    </source>
</evidence>
<dbReference type="GO" id="GO:0000287">
    <property type="term" value="F:magnesium ion binding"/>
    <property type="evidence" value="ECO:0007669"/>
    <property type="project" value="UniProtKB-UniRule"/>
</dbReference>
<evidence type="ECO:0000256" key="4">
    <source>
        <dbReference type="ARBA" id="ARBA00022842"/>
    </source>
</evidence>
<accession>A0A316APG7</accession>
<evidence type="ECO:0000256" key="1">
    <source>
        <dbReference type="ARBA" id="ARBA00005165"/>
    </source>
</evidence>
<protein>
    <recommendedName>
        <fullName evidence="9">Thiamine-phosphate synthase</fullName>
        <shortName evidence="9">TP synthase</shortName>
        <shortName evidence="9">TPS</shortName>
        <ecNumber evidence="9">2.5.1.3</ecNumber>
    </recommendedName>
    <alternativeName>
        <fullName evidence="9">Thiamine-phosphate pyrophosphorylase</fullName>
        <shortName evidence="9">TMP pyrophosphorylase</shortName>
        <shortName evidence="9">TMP-PPase</shortName>
    </alternativeName>
</protein>
<evidence type="ECO:0000256" key="8">
    <source>
        <dbReference type="ARBA" id="ARBA00047883"/>
    </source>
</evidence>
<comment type="catalytic activity">
    <reaction evidence="7 9 10">
        <text>2-(2-carboxy-4-methylthiazol-5-yl)ethyl phosphate + 4-amino-2-methyl-5-(diphosphooxymethyl)pyrimidine + 2 H(+) = thiamine phosphate + CO2 + diphosphate</text>
        <dbReference type="Rhea" id="RHEA:47848"/>
        <dbReference type="ChEBI" id="CHEBI:15378"/>
        <dbReference type="ChEBI" id="CHEBI:16526"/>
        <dbReference type="ChEBI" id="CHEBI:33019"/>
        <dbReference type="ChEBI" id="CHEBI:37575"/>
        <dbReference type="ChEBI" id="CHEBI:57841"/>
        <dbReference type="ChEBI" id="CHEBI:62890"/>
        <dbReference type="EC" id="2.5.1.3"/>
    </reaction>
</comment>
<dbReference type="InterPro" id="IPR013785">
    <property type="entry name" value="Aldolase_TIM"/>
</dbReference>
<comment type="catalytic activity">
    <reaction evidence="6 9 10">
        <text>4-methyl-5-(2-phosphooxyethyl)-thiazole + 4-amino-2-methyl-5-(diphosphooxymethyl)pyrimidine + H(+) = thiamine phosphate + diphosphate</text>
        <dbReference type="Rhea" id="RHEA:22328"/>
        <dbReference type="ChEBI" id="CHEBI:15378"/>
        <dbReference type="ChEBI" id="CHEBI:33019"/>
        <dbReference type="ChEBI" id="CHEBI:37575"/>
        <dbReference type="ChEBI" id="CHEBI:57841"/>
        <dbReference type="ChEBI" id="CHEBI:58296"/>
        <dbReference type="EC" id="2.5.1.3"/>
    </reaction>
</comment>
<dbReference type="EMBL" id="QGDT01000003">
    <property type="protein sequence ID" value="PWJ58710.1"/>
    <property type="molecule type" value="Genomic_DNA"/>
</dbReference>
<feature type="binding site" evidence="9">
    <location>
        <position position="166"/>
    </location>
    <ligand>
        <name>2-[(2R,5Z)-2-carboxy-4-methylthiazol-5(2H)-ylidene]ethyl phosphate</name>
        <dbReference type="ChEBI" id="CHEBI:62899"/>
    </ligand>
</feature>
<dbReference type="HAMAP" id="MF_00097">
    <property type="entry name" value="TMP_synthase"/>
    <property type="match status" value="1"/>
</dbReference>
<keyword evidence="3 9" id="KW-0479">Metal-binding</keyword>
<organism evidence="13 14">
    <name type="scientific">Dyadobacter jejuensis</name>
    <dbReference type="NCBI Taxonomy" id="1082580"/>
    <lineage>
        <taxon>Bacteria</taxon>
        <taxon>Pseudomonadati</taxon>
        <taxon>Bacteroidota</taxon>
        <taxon>Cytophagia</taxon>
        <taxon>Cytophagales</taxon>
        <taxon>Spirosomataceae</taxon>
        <taxon>Dyadobacter</taxon>
    </lineage>
</organism>
<dbReference type="GO" id="GO:0005737">
    <property type="term" value="C:cytoplasm"/>
    <property type="evidence" value="ECO:0007669"/>
    <property type="project" value="TreeGrafter"/>
</dbReference>
<evidence type="ECO:0000256" key="3">
    <source>
        <dbReference type="ARBA" id="ARBA00022723"/>
    </source>
</evidence>
<feature type="domain" description="Thiamine phosphate synthase/TenI" evidence="12">
    <location>
        <begin position="6"/>
        <end position="189"/>
    </location>
</feature>
<comment type="similarity">
    <text evidence="9 10">Belongs to the thiamine-phosphate synthase family.</text>
</comment>
<proteinExistence type="inferred from homology"/>
<dbReference type="GO" id="GO:0009229">
    <property type="term" value="P:thiamine diphosphate biosynthetic process"/>
    <property type="evidence" value="ECO:0007669"/>
    <property type="project" value="UniProtKB-UniRule"/>
</dbReference>
<evidence type="ECO:0000256" key="5">
    <source>
        <dbReference type="ARBA" id="ARBA00022977"/>
    </source>
</evidence>
<evidence type="ECO:0000256" key="2">
    <source>
        <dbReference type="ARBA" id="ARBA00022679"/>
    </source>
</evidence>
<dbReference type="NCBIfam" id="NF000736">
    <property type="entry name" value="PRK00043.2-3"/>
    <property type="match status" value="1"/>
</dbReference>
<dbReference type="UniPathway" id="UPA00060">
    <property type="reaction ID" value="UER00141"/>
</dbReference>
<comment type="catalytic activity">
    <reaction evidence="8 9 10">
        <text>2-[(2R,5Z)-2-carboxy-4-methylthiazol-5(2H)-ylidene]ethyl phosphate + 4-amino-2-methyl-5-(diphosphooxymethyl)pyrimidine + 2 H(+) = thiamine phosphate + CO2 + diphosphate</text>
        <dbReference type="Rhea" id="RHEA:47844"/>
        <dbReference type="ChEBI" id="CHEBI:15378"/>
        <dbReference type="ChEBI" id="CHEBI:16526"/>
        <dbReference type="ChEBI" id="CHEBI:33019"/>
        <dbReference type="ChEBI" id="CHEBI:37575"/>
        <dbReference type="ChEBI" id="CHEBI:57841"/>
        <dbReference type="ChEBI" id="CHEBI:62899"/>
        <dbReference type="EC" id="2.5.1.3"/>
    </reaction>
</comment>
<evidence type="ECO:0000256" key="9">
    <source>
        <dbReference type="HAMAP-Rule" id="MF_00097"/>
    </source>
</evidence>
<dbReference type="GO" id="GO:0004789">
    <property type="term" value="F:thiamine-phosphate diphosphorylase activity"/>
    <property type="evidence" value="ECO:0007669"/>
    <property type="project" value="UniProtKB-UniRule"/>
</dbReference>
<feature type="binding site" evidence="9">
    <location>
        <position position="85"/>
    </location>
    <ligand>
        <name>Mg(2+)</name>
        <dbReference type="ChEBI" id="CHEBI:18420"/>
    </ligand>
</feature>
<evidence type="ECO:0000256" key="11">
    <source>
        <dbReference type="RuleBase" id="RU004253"/>
    </source>
</evidence>
<dbReference type="Proteomes" id="UP000245880">
    <property type="component" value="Unassembled WGS sequence"/>
</dbReference>
<dbReference type="Gene3D" id="3.20.20.70">
    <property type="entry name" value="Aldolase class I"/>
    <property type="match status" value="1"/>
</dbReference>
<reference evidence="13 14" key="1">
    <citation type="submission" date="2018-03" db="EMBL/GenBank/DDBJ databases">
        <title>Genomic Encyclopedia of Archaeal and Bacterial Type Strains, Phase II (KMG-II): from individual species to whole genera.</title>
        <authorList>
            <person name="Goeker M."/>
        </authorList>
    </citation>
    <scope>NUCLEOTIDE SEQUENCE [LARGE SCALE GENOMIC DNA]</scope>
    <source>
        <strain evidence="13 14">DSM 100346</strain>
    </source>
</reference>
<dbReference type="InterPro" id="IPR036206">
    <property type="entry name" value="ThiamineP_synth_sf"/>
</dbReference>
<keyword evidence="4 9" id="KW-0460">Magnesium</keyword>
<feature type="binding site" evidence="9">
    <location>
        <position position="104"/>
    </location>
    <ligand>
        <name>4-amino-2-methyl-5-(diphosphooxymethyl)pyrimidine</name>
        <dbReference type="ChEBI" id="CHEBI:57841"/>
    </ligand>
</feature>
<name>A0A316APG7_9BACT</name>
<dbReference type="PANTHER" id="PTHR20857:SF15">
    <property type="entry name" value="THIAMINE-PHOSPHATE SYNTHASE"/>
    <property type="match status" value="1"/>
</dbReference>
<feature type="binding site" evidence="9">
    <location>
        <position position="65"/>
    </location>
    <ligand>
        <name>4-amino-2-methyl-5-(diphosphooxymethyl)pyrimidine</name>
        <dbReference type="ChEBI" id="CHEBI:57841"/>
    </ligand>
</feature>
<dbReference type="PANTHER" id="PTHR20857">
    <property type="entry name" value="THIAMINE-PHOSPHATE PYROPHOSPHORYLASE"/>
    <property type="match status" value="1"/>
</dbReference>
<keyword evidence="5 9" id="KW-0784">Thiamine biosynthesis</keyword>
<comment type="pathway">
    <text evidence="1 9 11">Cofactor biosynthesis; thiamine diphosphate biosynthesis; thiamine phosphate from 4-amino-2-methyl-5-diphosphomethylpyrimidine and 4-methyl-5-(2-phosphoethyl)-thiazole: step 1/1.</text>
</comment>
<dbReference type="RefSeq" id="WP_158281214.1">
    <property type="nucleotide sequence ID" value="NZ_QGDT01000003.1"/>
</dbReference>
<dbReference type="EC" id="2.5.1.3" evidence="9"/>
<evidence type="ECO:0000256" key="10">
    <source>
        <dbReference type="RuleBase" id="RU003826"/>
    </source>
</evidence>
<dbReference type="InterPro" id="IPR022998">
    <property type="entry name" value="ThiamineP_synth_TenI"/>
</dbReference>
<dbReference type="SUPFAM" id="SSF51391">
    <property type="entry name" value="Thiamin phosphate synthase"/>
    <property type="match status" value="1"/>
</dbReference>
<evidence type="ECO:0000256" key="7">
    <source>
        <dbReference type="ARBA" id="ARBA00047851"/>
    </source>
</evidence>
<evidence type="ECO:0000259" key="12">
    <source>
        <dbReference type="Pfam" id="PF02581"/>
    </source>
</evidence>
<gene>
    <name evidence="9" type="primary">thiE</name>
    <name evidence="13" type="ORF">CLV98_10375</name>
</gene>
<comment type="function">
    <text evidence="9">Condenses 4-methyl-5-(beta-hydroxyethyl)thiazole monophosphate (THZ-P) and 2-methyl-4-amino-5-hydroxymethyl pyrimidine pyrophosphate (HMP-PP) to form thiamine monophosphate (TMP).</text>
</comment>
<evidence type="ECO:0000313" key="14">
    <source>
        <dbReference type="Proteomes" id="UP000245880"/>
    </source>
</evidence>
<dbReference type="NCBIfam" id="TIGR00693">
    <property type="entry name" value="thiE"/>
    <property type="match status" value="1"/>
</dbReference>
<dbReference type="Pfam" id="PF02581">
    <property type="entry name" value="TMP-TENI"/>
    <property type="match status" value="1"/>
</dbReference>
<feature type="binding site" evidence="9">
    <location>
        <position position="133"/>
    </location>
    <ligand>
        <name>4-amino-2-methyl-5-(diphosphooxymethyl)pyrimidine</name>
        <dbReference type="ChEBI" id="CHEBI:57841"/>
    </ligand>
</feature>
<keyword evidence="2 9" id="KW-0808">Transferase</keyword>
<dbReference type="PROSITE" id="PS50007">
    <property type="entry name" value="PIPLC_X_DOMAIN"/>
    <property type="match status" value="1"/>
</dbReference>
<dbReference type="CDD" id="cd00564">
    <property type="entry name" value="TMP_TenI"/>
    <property type="match status" value="1"/>
</dbReference>
<feature type="binding site" evidence="9">
    <location>
        <position position="66"/>
    </location>
    <ligand>
        <name>Mg(2+)</name>
        <dbReference type="ChEBI" id="CHEBI:18420"/>
    </ligand>
</feature>
<comment type="caution">
    <text evidence="9">Lacks conserved residue(s) required for the propagation of feature annotation.</text>
</comment>
<keyword evidence="14" id="KW-1185">Reference proteome</keyword>
<comment type="caution">
    <text evidence="13">The sequence shown here is derived from an EMBL/GenBank/DDBJ whole genome shotgun (WGS) entry which is preliminary data.</text>
</comment>
<dbReference type="AlphaFoldDB" id="A0A316APG7"/>
<evidence type="ECO:0000256" key="6">
    <source>
        <dbReference type="ARBA" id="ARBA00047334"/>
    </source>
</evidence>
<dbReference type="OrthoDB" id="9812206at2"/>
<feature type="binding site" evidence="9">
    <location>
        <begin position="130"/>
        <end position="132"/>
    </location>
    <ligand>
        <name>2-[(2R,5Z)-2-carboxy-4-methylthiazol-5(2H)-ylidene]ethyl phosphate</name>
        <dbReference type="ChEBI" id="CHEBI:62899"/>
    </ligand>
</feature>